<evidence type="ECO:0000256" key="1">
    <source>
        <dbReference type="SAM" id="MobiDB-lite"/>
    </source>
</evidence>
<keyword evidence="3" id="KW-1185">Reference proteome</keyword>
<evidence type="ECO:0000313" key="3">
    <source>
        <dbReference type="Proteomes" id="UP001595912"/>
    </source>
</evidence>
<evidence type="ECO:0000313" key="2">
    <source>
        <dbReference type="EMBL" id="MFC4999405.1"/>
    </source>
</evidence>
<protein>
    <submittedName>
        <fullName evidence="2">Three-helix bundle dimerization domain-containing protein</fullName>
    </submittedName>
</protein>
<name>A0ABV9VV35_9ACTN</name>
<dbReference type="RefSeq" id="WP_380115830.1">
    <property type="nucleotide sequence ID" value="NZ_JBHSIU010000018.1"/>
</dbReference>
<proteinExistence type="predicted"/>
<accession>A0ABV9VV35</accession>
<reference evidence="3" key="1">
    <citation type="journal article" date="2019" name="Int. J. Syst. Evol. Microbiol.">
        <title>The Global Catalogue of Microorganisms (GCM) 10K type strain sequencing project: providing services to taxonomists for standard genome sequencing and annotation.</title>
        <authorList>
            <consortium name="The Broad Institute Genomics Platform"/>
            <consortium name="The Broad Institute Genome Sequencing Center for Infectious Disease"/>
            <person name="Wu L."/>
            <person name="Ma J."/>
        </authorList>
    </citation>
    <scope>NUCLEOTIDE SEQUENCE [LARGE SCALE GENOMIC DNA]</scope>
    <source>
        <strain evidence="3">CGMCC 4.7152</strain>
    </source>
</reference>
<sequence>MCGASSIRRRRRPGAEDKHPCWRDLRPLGHGTSSRESTIIGAAASNDASEHATQRLILRYAGRHDPEVVRQTVNQVTDLYATAEVHAFVPVFIERDARRILDEPND</sequence>
<comment type="caution">
    <text evidence="2">The sequence shown here is derived from an EMBL/GenBank/DDBJ whole genome shotgun (WGS) entry which is preliminary data.</text>
</comment>
<dbReference type="NCBIfam" id="NF046112">
    <property type="entry name" value="MSMEG_6209_Nter"/>
    <property type="match status" value="1"/>
</dbReference>
<feature type="compositionally biased region" description="Basic and acidic residues" evidence="1">
    <location>
        <begin position="13"/>
        <end position="27"/>
    </location>
</feature>
<dbReference type="EMBL" id="JBHSIU010000018">
    <property type="protein sequence ID" value="MFC4999405.1"/>
    <property type="molecule type" value="Genomic_DNA"/>
</dbReference>
<gene>
    <name evidence="2" type="ORF">ACFPIJ_16340</name>
</gene>
<dbReference type="Gene3D" id="1.10.8.1060">
    <property type="entry name" value="Corynebacterium glutamicum thioredoxin-dependent arsenate reductase, N-terminal domain"/>
    <property type="match status" value="1"/>
</dbReference>
<organism evidence="2 3">
    <name type="scientific">Dactylosporangium cerinum</name>
    <dbReference type="NCBI Taxonomy" id="1434730"/>
    <lineage>
        <taxon>Bacteria</taxon>
        <taxon>Bacillati</taxon>
        <taxon>Actinomycetota</taxon>
        <taxon>Actinomycetes</taxon>
        <taxon>Micromonosporales</taxon>
        <taxon>Micromonosporaceae</taxon>
        <taxon>Dactylosporangium</taxon>
    </lineage>
</organism>
<feature type="region of interest" description="Disordered" evidence="1">
    <location>
        <begin position="1"/>
        <end position="34"/>
    </location>
</feature>
<dbReference type="Proteomes" id="UP001595912">
    <property type="component" value="Unassembled WGS sequence"/>
</dbReference>